<dbReference type="GO" id="GO:0004672">
    <property type="term" value="F:protein kinase activity"/>
    <property type="evidence" value="ECO:0007669"/>
    <property type="project" value="InterPro"/>
</dbReference>
<dbReference type="Proteomes" id="UP000759131">
    <property type="component" value="Unassembled WGS sequence"/>
</dbReference>
<keyword evidence="8" id="KW-1185">Reference proteome</keyword>
<gene>
    <name evidence="7" type="ORF">OSB1V03_LOCUS8987</name>
</gene>
<evidence type="ECO:0000256" key="3">
    <source>
        <dbReference type="ARBA" id="ARBA00022777"/>
    </source>
</evidence>
<dbReference type="GO" id="GO:0005737">
    <property type="term" value="C:cytoplasm"/>
    <property type="evidence" value="ECO:0007669"/>
    <property type="project" value="TreeGrafter"/>
</dbReference>
<evidence type="ECO:0000256" key="4">
    <source>
        <dbReference type="ARBA" id="ARBA00022840"/>
    </source>
</evidence>
<dbReference type="InterPro" id="IPR017441">
    <property type="entry name" value="Protein_kinase_ATP_BS"/>
</dbReference>
<keyword evidence="1" id="KW-0808">Transferase</keyword>
<keyword evidence="2 5" id="KW-0547">Nucleotide-binding</keyword>
<dbReference type="AlphaFoldDB" id="A0A7R9KSF0"/>
<reference evidence="7" key="1">
    <citation type="submission" date="2020-11" db="EMBL/GenBank/DDBJ databases">
        <authorList>
            <person name="Tran Van P."/>
        </authorList>
    </citation>
    <scope>NUCLEOTIDE SEQUENCE</scope>
</reference>
<keyword evidence="4 5" id="KW-0067">ATP-binding</keyword>
<feature type="binding site" evidence="5">
    <location>
        <position position="104"/>
    </location>
    <ligand>
        <name>ATP</name>
        <dbReference type="ChEBI" id="CHEBI:30616"/>
    </ligand>
</feature>
<dbReference type="EMBL" id="CAJPIZ010005848">
    <property type="protein sequence ID" value="CAG2108996.1"/>
    <property type="molecule type" value="Genomic_DNA"/>
</dbReference>
<dbReference type="Gene3D" id="1.10.510.10">
    <property type="entry name" value="Transferase(Phosphotransferase) domain 1"/>
    <property type="match status" value="1"/>
</dbReference>
<sequence>MRNLNDSNTTQSNELLQPTVSHSLVYSQLQINDSVNSEQLQSAQQLQSNVGLAYTDNSEHDSSIKSSKTYYQDHFKKLEYIGRGSYGTVHNVVHKLDDQVYAIKTIATNDQNKHRDLREVKCLAKVRSQYVVQYYHSWLDNNLLYIQLEYCPQSLAKVLADKQLTFGRQSPAEPMNVYEYYITCEIFRELLQSVQYLHDVKPQIIHRDLNPNNVLINLPLPNIQVSHLSGEWRFIKIGDFGLATLHDPNVHYRTDQWHTRDVGTVHYQAPEVDTKPPMYGHKSDVYSLAKIGAELFDLALHVSTLDGYPRDHVLNGSVVLLHRILQSMVSYPLWNNRPECREVLAEYNEWSIDKSVL</sequence>
<dbReference type="PROSITE" id="PS50011">
    <property type="entry name" value="PROTEIN_KINASE_DOM"/>
    <property type="match status" value="1"/>
</dbReference>
<evidence type="ECO:0000256" key="2">
    <source>
        <dbReference type="ARBA" id="ARBA00022741"/>
    </source>
</evidence>
<dbReference type="Pfam" id="PF00069">
    <property type="entry name" value="Pkinase"/>
    <property type="match status" value="1"/>
</dbReference>
<evidence type="ECO:0000256" key="5">
    <source>
        <dbReference type="PROSITE-ProRule" id="PRU10141"/>
    </source>
</evidence>
<dbReference type="PROSITE" id="PS00107">
    <property type="entry name" value="PROTEIN_KINASE_ATP"/>
    <property type="match status" value="1"/>
</dbReference>
<organism evidence="7">
    <name type="scientific">Medioppia subpectinata</name>
    <dbReference type="NCBI Taxonomy" id="1979941"/>
    <lineage>
        <taxon>Eukaryota</taxon>
        <taxon>Metazoa</taxon>
        <taxon>Ecdysozoa</taxon>
        <taxon>Arthropoda</taxon>
        <taxon>Chelicerata</taxon>
        <taxon>Arachnida</taxon>
        <taxon>Acari</taxon>
        <taxon>Acariformes</taxon>
        <taxon>Sarcoptiformes</taxon>
        <taxon>Oribatida</taxon>
        <taxon>Brachypylina</taxon>
        <taxon>Oppioidea</taxon>
        <taxon>Oppiidae</taxon>
        <taxon>Medioppia</taxon>
    </lineage>
</organism>
<dbReference type="InterPro" id="IPR000719">
    <property type="entry name" value="Prot_kinase_dom"/>
</dbReference>
<evidence type="ECO:0000256" key="1">
    <source>
        <dbReference type="ARBA" id="ARBA00022679"/>
    </source>
</evidence>
<protein>
    <recommendedName>
        <fullName evidence="6">Protein kinase domain-containing protein</fullName>
    </recommendedName>
</protein>
<keyword evidence="3" id="KW-0418">Kinase</keyword>
<dbReference type="GO" id="GO:0005634">
    <property type="term" value="C:nucleus"/>
    <property type="evidence" value="ECO:0007669"/>
    <property type="project" value="TreeGrafter"/>
</dbReference>
<evidence type="ECO:0000313" key="8">
    <source>
        <dbReference type="Proteomes" id="UP000759131"/>
    </source>
</evidence>
<evidence type="ECO:0000313" key="7">
    <source>
        <dbReference type="EMBL" id="CAD7628566.1"/>
    </source>
</evidence>
<dbReference type="PANTHER" id="PTHR11042">
    <property type="entry name" value="EUKARYOTIC TRANSLATION INITIATION FACTOR 2-ALPHA KINASE EIF2-ALPHA KINASE -RELATED"/>
    <property type="match status" value="1"/>
</dbReference>
<name>A0A7R9KSF0_9ACAR</name>
<dbReference type="InterPro" id="IPR011009">
    <property type="entry name" value="Kinase-like_dom_sf"/>
</dbReference>
<dbReference type="InterPro" id="IPR050339">
    <property type="entry name" value="CC_SR_Kinase"/>
</dbReference>
<proteinExistence type="predicted"/>
<evidence type="ECO:0000259" key="6">
    <source>
        <dbReference type="PROSITE" id="PS50011"/>
    </source>
</evidence>
<feature type="domain" description="Protein kinase" evidence="6">
    <location>
        <begin position="75"/>
        <end position="357"/>
    </location>
</feature>
<dbReference type="EMBL" id="OC860423">
    <property type="protein sequence ID" value="CAD7628566.1"/>
    <property type="molecule type" value="Genomic_DNA"/>
</dbReference>
<dbReference type="OrthoDB" id="5337378at2759"/>
<dbReference type="SUPFAM" id="SSF56112">
    <property type="entry name" value="Protein kinase-like (PK-like)"/>
    <property type="match status" value="1"/>
</dbReference>
<accession>A0A7R9KSF0</accession>
<dbReference type="GO" id="GO:0005524">
    <property type="term" value="F:ATP binding"/>
    <property type="evidence" value="ECO:0007669"/>
    <property type="project" value="UniProtKB-UniRule"/>
</dbReference>
<dbReference type="Gene3D" id="3.30.200.20">
    <property type="entry name" value="Phosphorylase Kinase, domain 1"/>
    <property type="match status" value="1"/>
</dbReference>